<dbReference type="PANTHER" id="PTHR33908:SF9">
    <property type="entry name" value="BLL5595 PROTEIN"/>
    <property type="match status" value="1"/>
</dbReference>
<feature type="transmembrane region" description="Helical" evidence="8">
    <location>
        <begin position="97"/>
        <end position="115"/>
    </location>
</feature>
<protein>
    <submittedName>
        <fullName evidence="10">Glycosyltransferase family 39 protein</fullName>
    </submittedName>
</protein>
<evidence type="ECO:0000256" key="3">
    <source>
        <dbReference type="ARBA" id="ARBA00022676"/>
    </source>
</evidence>
<evidence type="ECO:0000256" key="2">
    <source>
        <dbReference type="ARBA" id="ARBA00022475"/>
    </source>
</evidence>
<dbReference type="Proteomes" id="UP000503339">
    <property type="component" value="Chromosome"/>
</dbReference>
<dbReference type="InterPro" id="IPR038731">
    <property type="entry name" value="RgtA/B/C-like"/>
</dbReference>
<evidence type="ECO:0000256" key="6">
    <source>
        <dbReference type="ARBA" id="ARBA00022989"/>
    </source>
</evidence>
<proteinExistence type="predicted"/>
<dbReference type="InterPro" id="IPR050297">
    <property type="entry name" value="LipidA_mod_glycosyltrf_83"/>
</dbReference>
<reference evidence="10 11" key="1">
    <citation type="submission" date="2018-10" db="EMBL/GenBank/DDBJ databases">
        <authorList>
            <person name="Perry B.J."/>
            <person name="Sullivan J.T."/>
            <person name="Murphy R.J.T."/>
            <person name="Ramsay J.P."/>
            <person name="Ronson C.W."/>
        </authorList>
    </citation>
    <scope>NUCLEOTIDE SEQUENCE [LARGE SCALE GENOMIC DNA]</scope>
    <source>
        <strain evidence="10 11">NZP2014</strain>
    </source>
</reference>
<dbReference type="Pfam" id="PF13231">
    <property type="entry name" value="PMT_2"/>
    <property type="match status" value="1"/>
</dbReference>
<keyword evidence="7 8" id="KW-0472">Membrane</keyword>
<evidence type="ECO:0000256" key="5">
    <source>
        <dbReference type="ARBA" id="ARBA00022692"/>
    </source>
</evidence>
<evidence type="ECO:0000256" key="4">
    <source>
        <dbReference type="ARBA" id="ARBA00022679"/>
    </source>
</evidence>
<dbReference type="GO" id="GO:0016763">
    <property type="term" value="F:pentosyltransferase activity"/>
    <property type="evidence" value="ECO:0007669"/>
    <property type="project" value="TreeGrafter"/>
</dbReference>
<feature type="transmembrane region" description="Helical" evidence="8">
    <location>
        <begin position="172"/>
        <end position="202"/>
    </location>
</feature>
<comment type="subcellular location">
    <subcellularLocation>
        <location evidence="1">Cell membrane</location>
        <topology evidence="1">Multi-pass membrane protein</topology>
    </subcellularLocation>
</comment>
<gene>
    <name evidence="10" type="ORF">EB233_15185</name>
</gene>
<evidence type="ECO:0000313" key="10">
    <source>
        <dbReference type="EMBL" id="QKC76685.1"/>
    </source>
</evidence>
<keyword evidence="11" id="KW-1185">Reference proteome</keyword>
<dbReference type="PANTHER" id="PTHR33908">
    <property type="entry name" value="MANNOSYLTRANSFERASE YKCB-RELATED"/>
    <property type="match status" value="1"/>
</dbReference>
<evidence type="ECO:0000256" key="1">
    <source>
        <dbReference type="ARBA" id="ARBA00004651"/>
    </source>
</evidence>
<keyword evidence="4 10" id="KW-0808">Transferase</keyword>
<evidence type="ECO:0000259" key="9">
    <source>
        <dbReference type="Pfam" id="PF13231"/>
    </source>
</evidence>
<name>A0A6M7UHQ1_9HYPH</name>
<sequence>MDGWLPTSLPIAGIDRASIWPGLIRHPWYLLALLCLVQIVCWTMVPALVDAAPPRDVVEGFMWGREWVLLTYKHPQLPGWLLETSHLLTGSFRWPQYLLAQLTISSTFVLVYLLGRDMLGRSRALAAVLLMPSIYFFGWPTPQFNHDYAQMPFWAAICWLLWRAVRGGGPGWWLALGLVSGVGLYAKFSTGLLLAFGALWLLSDARARSRLATPWPWLGLAVFFAVAAPLAIHLYRMDFLPLTYFADRDQWVMEHRARLYYIGVQLAGLSGFLLVLAISGLLRRSPAPDKPVEHGTLVYLAWMGLGPAILIMVASPFTGTGEAWGAPMYNLVGVVVLALVGHRLGTLEMRRLAICALICIVGTSGAYAAMRWTNCNLWGHMEPVCWPARPISDEAEAVWHSASPGRLDIVGGDPDLAMLAGLNAYDKPSIFTDLDMRFAPWITRQRLRDHGMLMVWPGRDVPSGLQAWLHDIPVKTVLFSWSLKAPPVAISFAAIPPGTRNLPVAVDSRTRHLRG</sequence>
<feature type="transmembrane region" description="Helical" evidence="8">
    <location>
        <begin position="323"/>
        <end position="340"/>
    </location>
</feature>
<feature type="transmembrane region" description="Helical" evidence="8">
    <location>
        <begin position="28"/>
        <end position="49"/>
    </location>
</feature>
<dbReference type="KEGG" id="merd:EB233_15185"/>
<accession>A0A6M7UHQ1</accession>
<dbReference type="GO" id="GO:0009103">
    <property type="term" value="P:lipopolysaccharide biosynthetic process"/>
    <property type="evidence" value="ECO:0007669"/>
    <property type="project" value="UniProtKB-ARBA"/>
</dbReference>
<feature type="transmembrane region" description="Helical" evidence="8">
    <location>
        <begin position="352"/>
        <end position="370"/>
    </location>
</feature>
<keyword evidence="6 8" id="KW-1133">Transmembrane helix</keyword>
<dbReference type="AlphaFoldDB" id="A0A6M7UHQ1"/>
<keyword evidence="5 8" id="KW-0812">Transmembrane</keyword>
<feature type="domain" description="Glycosyltransferase RgtA/B/C/D-like" evidence="9">
    <location>
        <begin position="73"/>
        <end position="232"/>
    </location>
</feature>
<evidence type="ECO:0000256" key="8">
    <source>
        <dbReference type="SAM" id="Phobius"/>
    </source>
</evidence>
<dbReference type="EMBL" id="CP033361">
    <property type="protein sequence ID" value="QKC76685.1"/>
    <property type="molecule type" value="Genomic_DNA"/>
</dbReference>
<dbReference type="GO" id="GO:0005886">
    <property type="term" value="C:plasma membrane"/>
    <property type="evidence" value="ECO:0007669"/>
    <property type="project" value="UniProtKB-SubCell"/>
</dbReference>
<evidence type="ECO:0000256" key="7">
    <source>
        <dbReference type="ARBA" id="ARBA00023136"/>
    </source>
</evidence>
<feature type="transmembrane region" description="Helical" evidence="8">
    <location>
        <begin position="122"/>
        <end position="139"/>
    </location>
</feature>
<organism evidence="10 11">
    <name type="scientific">Mesorhizobium erdmanii</name>
    <dbReference type="NCBI Taxonomy" id="1777866"/>
    <lineage>
        <taxon>Bacteria</taxon>
        <taxon>Pseudomonadati</taxon>
        <taxon>Pseudomonadota</taxon>
        <taxon>Alphaproteobacteria</taxon>
        <taxon>Hyphomicrobiales</taxon>
        <taxon>Phyllobacteriaceae</taxon>
        <taxon>Mesorhizobium</taxon>
    </lineage>
</organism>
<keyword evidence="2" id="KW-1003">Cell membrane</keyword>
<keyword evidence="3" id="KW-0328">Glycosyltransferase</keyword>
<dbReference type="RefSeq" id="WP_081293918.1">
    <property type="nucleotide sequence ID" value="NZ_CP033361.1"/>
</dbReference>
<feature type="transmembrane region" description="Helical" evidence="8">
    <location>
        <begin position="214"/>
        <end position="235"/>
    </location>
</feature>
<feature type="transmembrane region" description="Helical" evidence="8">
    <location>
        <begin position="294"/>
        <end position="317"/>
    </location>
</feature>
<evidence type="ECO:0000313" key="11">
    <source>
        <dbReference type="Proteomes" id="UP000503339"/>
    </source>
</evidence>
<feature type="transmembrane region" description="Helical" evidence="8">
    <location>
        <begin position="259"/>
        <end position="282"/>
    </location>
</feature>